<dbReference type="SUPFAM" id="SSF69118">
    <property type="entry name" value="AhpD-like"/>
    <property type="match status" value="1"/>
</dbReference>
<dbReference type="Pfam" id="PF02627">
    <property type="entry name" value="CMD"/>
    <property type="match status" value="1"/>
</dbReference>
<dbReference type="PANTHER" id="PTHR34846">
    <property type="entry name" value="4-CARBOXYMUCONOLACTONE DECARBOXYLASE FAMILY PROTEIN (AFU_ORTHOLOGUE AFUA_6G11590)"/>
    <property type="match status" value="1"/>
</dbReference>
<dbReference type="InterPro" id="IPR003779">
    <property type="entry name" value="CMD-like"/>
</dbReference>
<accession>A0A852VE33</accession>
<dbReference type="EMBL" id="JACCCU010000001">
    <property type="protein sequence ID" value="NYF89940.1"/>
    <property type="molecule type" value="Genomic_DNA"/>
</dbReference>
<dbReference type="InterPro" id="IPR029032">
    <property type="entry name" value="AhpD-like"/>
</dbReference>
<evidence type="ECO:0000259" key="1">
    <source>
        <dbReference type="Pfam" id="PF02627"/>
    </source>
</evidence>
<dbReference type="NCBIfam" id="TIGR00778">
    <property type="entry name" value="ahpD_dom"/>
    <property type="match status" value="1"/>
</dbReference>
<gene>
    <name evidence="2" type="ORF">HDF08_002007</name>
</gene>
<reference evidence="2 3" key="1">
    <citation type="submission" date="2020-07" db="EMBL/GenBank/DDBJ databases">
        <title>Genomic Encyclopedia of Type Strains, Phase IV (KMG-V): Genome sequencing to study the core and pangenomes of soil and plant-associated prokaryotes.</title>
        <authorList>
            <person name="Whitman W."/>
        </authorList>
    </citation>
    <scope>NUCLEOTIDE SEQUENCE [LARGE SCALE GENOMIC DNA]</scope>
    <source>
        <strain evidence="2 3">M8UP22</strain>
    </source>
</reference>
<dbReference type="Proteomes" id="UP000564385">
    <property type="component" value="Unassembled WGS sequence"/>
</dbReference>
<comment type="caution">
    <text evidence="2">The sequence shown here is derived from an EMBL/GenBank/DDBJ whole genome shotgun (WGS) entry which is preliminary data.</text>
</comment>
<evidence type="ECO:0000313" key="2">
    <source>
        <dbReference type="EMBL" id="NYF89940.1"/>
    </source>
</evidence>
<sequence length="160" mass="17487">MSNPRLKYGQLAPEGLAKMTALEHYLNTEAGLEASLLGLVRLKVSLMNGCEYCIHLHTAELKKLNETAERVAGVGDWRGSEAYTKRERAALAWAEAVTNIQDGHAPDAMYDEVRAHFSEVETVNLTLVITTINAWNRMAISLGKYPGHDGAKVVGGEIHG</sequence>
<dbReference type="PANTHER" id="PTHR34846:SF10">
    <property type="entry name" value="CYTOPLASMIC PROTEIN"/>
    <property type="match status" value="1"/>
</dbReference>
<evidence type="ECO:0000313" key="3">
    <source>
        <dbReference type="Proteomes" id="UP000564385"/>
    </source>
</evidence>
<organism evidence="2 3">
    <name type="scientific">Tunturiibacter lichenicola</name>
    <dbReference type="NCBI Taxonomy" id="2051959"/>
    <lineage>
        <taxon>Bacteria</taxon>
        <taxon>Pseudomonadati</taxon>
        <taxon>Acidobacteriota</taxon>
        <taxon>Terriglobia</taxon>
        <taxon>Terriglobales</taxon>
        <taxon>Acidobacteriaceae</taxon>
        <taxon>Tunturiibacter</taxon>
    </lineage>
</organism>
<dbReference type="GO" id="GO:0051920">
    <property type="term" value="F:peroxiredoxin activity"/>
    <property type="evidence" value="ECO:0007669"/>
    <property type="project" value="InterPro"/>
</dbReference>
<name>A0A852VE33_9BACT</name>
<feature type="domain" description="Carboxymuconolactone decarboxylase-like" evidence="1">
    <location>
        <begin position="13"/>
        <end position="96"/>
    </location>
</feature>
<dbReference type="Gene3D" id="1.20.1290.10">
    <property type="entry name" value="AhpD-like"/>
    <property type="match status" value="1"/>
</dbReference>
<proteinExistence type="predicted"/>
<dbReference type="AlphaFoldDB" id="A0A852VE33"/>
<dbReference type="InterPro" id="IPR004675">
    <property type="entry name" value="AhpD_core"/>
</dbReference>
<protein>
    <submittedName>
        <fullName evidence="2">AhpD family alkylhydroperoxidase</fullName>
    </submittedName>
</protein>